<proteinExistence type="predicted"/>
<sequence length="184" mass="20183">MDSPPCTNPSFSSTLVVVLSVWGSREALAGIPDIACRINVFLDPVRLWSFERSVRRGHPRLAARIIRLHTSQLPDPAIRDIMCNDRISLAAREGDLQPPTKQPSSDTCTCWIGSLTIQDLSAGINALPKMRYLEVICLFCSAGTGGSLFSPVILYSYKQFNAAMTPSSTGFGTPRFRGIGLYQF</sequence>
<reference evidence="2 3" key="2">
    <citation type="submission" date="2013-11" db="EMBL/GenBank/DDBJ databases">
        <title>The Genome Sequence of Phytophthora parasitica INRA-310.</title>
        <authorList>
            <consortium name="The Broad Institute Genomics Platform"/>
            <person name="Russ C."/>
            <person name="Tyler B."/>
            <person name="Panabieres F."/>
            <person name="Shan W."/>
            <person name="Tripathy S."/>
            <person name="Grunwald N."/>
            <person name="Machado M."/>
            <person name="Johnson C.S."/>
            <person name="Arredondo F."/>
            <person name="Hong C."/>
            <person name="Coffey M."/>
            <person name="Young S.K."/>
            <person name="Zeng Q."/>
            <person name="Gargeya S."/>
            <person name="Fitzgerald M."/>
            <person name="Abouelleil A."/>
            <person name="Alvarado L."/>
            <person name="Chapman S.B."/>
            <person name="Gainer-Dewar J."/>
            <person name="Goldberg J."/>
            <person name="Griggs A."/>
            <person name="Gujja S."/>
            <person name="Hansen M."/>
            <person name="Howarth C."/>
            <person name="Imamovic A."/>
            <person name="Ireland A."/>
            <person name="Larimer J."/>
            <person name="McCowan C."/>
            <person name="Murphy C."/>
            <person name="Pearson M."/>
            <person name="Poon T.W."/>
            <person name="Priest M."/>
            <person name="Roberts A."/>
            <person name="Saif S."/>
            <person name="Shea T."/>
            <person name="Sykes S."/>
            <person name="Wortman J."/>
            <person name="Nusbaum C."/>
            <person name="Birren B."/>
        </authorList>
    </citation>
    <scope>NUCLEOTIDE SEQUENCE [LARGE SCALE GENOMIC DNA]</scope>
    <source>
        <strain evidence="2 3">INRA-310</strain>
    </source>
</reference>
<feature type="chain" id="PRO_5004821646" evidence="1">
    <location>
        <begin position="30"/>
        <end position="184"/>
    </location>
</feature>
<gene>
    <name evidence="2" type="ORF">PPTG_17726</name>
</gene>
<keyword evidence="1" id="KW-0732">Signal</keyword>
<protein>
    <submittedName>
        <fullName evidence="2">Uncharacterized protein</fullName>
    </submittedName>
</protein>
<accession>W2PIS0</accession>
<dbReference type="VEuPathDB" id="FungiDB:PPTG_17726"/>
<organism evidence="2 3">
    <name type="scientific">Phytophthora nicotianae (strain INRA-310)</name>
    <name type="common">Phytophthora parasitica</name>
    <dbReference type="NCBI Taxonomy" id="761204"/>
    <lineage>
        <taxon>Eukaryota</taxon>
        <taxon>Sar</taxon>
        <taxon>Stramenopiles</taxon>
        <taxon>Oomycota</taxon>
        <taxon>Peronosporomycetes</taxon>
        <taxon>Peronosporales</taxon>
        <taxon>Peronosporaceae</taxon>
        <taxon>Phytophthora</taxon>
    </lineage>
</organism>
<dbReference type="Proteomes" id="UP000018817">
    <property type="component" value="Unassembled WGS sequence"/>
</dbReference>
<evidence type="ECO:0000313" key="3">
    <source>
        <dbReference type="Proteomes" id="UP000018817"/>
    </source>
</evidence>
<evidence type="ECO:0000256" key="1">
    <source>
        <dbReference type="SAM" id="SignalP"/>
    </source>
</evidence>
<dbReference type="RefSeq" id="XP_008913934.1">
    <property type="nucleotide sequence ID" value="XM_008915686.1"/>
</dbReference>
<dbReference type="EMBL" id="KI669634">
    <property type="protein sequence ID" value="ETN00757.1"/>
    <property type="molecule type" value="Genomic_DNA"/>
</dbReference>
<reference evidence="3" key="1">
    <citation type="submission" date="2011-12" db="EMBL/GenBank/DDBJ databases">
        <authorList>
            <consortium name="The Broad Institute Genome Sequencing Platform"/>
            <person name="Russ C."/>
            <person name="Tyler B."/>
            <person name="Panabieres F."/>
            <person name="Shan W."/>
            <person name="Tripathy S."/>
            <person name="Grunwald N."/>
            <person name="Machado M."/>
            <person name="Young S.K."/>
            <person name="Zeng Q."/>
            <person name="Gargeya S."/>
            <person name="Fitzgerald M."/>
            <person name="Haas B."/>
            <person name="Abouelleil A."/>
            <person name="Alvarado L."/>
            <person name="Arachchi H.M."/>
            <person name="Berlin A."/>
            <person name="Chapman S.B."/>
            <person name="Gearin G."/>
            <person name="Goldberg J."/>
            <person name="Griggs A."/>
            <person name="Gujja S."/>
            <person name="Hansen M."/>
            <person name="Heiman D."/>
            <person name="Howarth C."/>
            <person name="Larimer J."/>
            <person name="Lui A."/>
            <person name="MacDonald P.J.P."/>
            <person name="McCowen C."/>
            <person name="Montmayeur A."/>
            <person name="Murphy C."/>
            <person name="Neiman D."/>
            <person name="Pearson M."/>
            <person name="Priest M."/>
            <person name="Roberts A."/>
            <person name="Saif S."/>
            <person name="Shea T."/>
            <person name="Sisk P."/>
            <person name="Stolte C."/>
            <person name="Sykes S."/>
            <person name="Wortman J."/>
            <person name="Nusbaum C."/>
            <person name="Birren B."/>
        </authorList>
    </citation>
    <scope>NUCLEOTIDE SEQUENCE [LARGE SCALE GENOMIC DNA]</scope>
    <source>
        <strain evidence="3">INRA-310</strain>
    </source>
</reference>
<feature type="signal peptide" evidence="1">
    <location>
        <begin position="1"/>
        <end position="29"/>
    </location>
</feature>
<name>W2PIS0_PHYN3</name>
<dbReference type="GeneID" id="20186688"/>
<dbReference type="AlphaFoldDB" id="W2PIS0"/>
<evidence type="ECO:0000313" key="2">
    <source>
        <dbReference type="EMBL" id="ETN00757.1"/>
    </source>
</evidence>